<evidence type="ECO:0000256" key="12">
    <source>
        <dbReference type="ARBA" id="ARBA00023136"/>
    </source>
</evidence>
<evidence type="ECO:0000256" key="4">
    <source>
        <dbReference type="ARBA" id="ARBA00012483"/>
    </source>
</evidence>
<evidence type="ECO:0000313" key="19">
    <source>
        <dbReference type="Proteomes" id="UP001054252"/>
    </source>
</evidence>
<dbReference type="PROSITE" id="PS50089">
    <property type="entry name" value="ZF_RING_2"/>
    <property type="match status" value="1"/>
</dbReference>
<reference evidence="18 19" key="1">
    <citation type="journal article" date="2021" name="Commun. Biol.">
        <title>The genome of Shorea leprosula (Dipterocarpaceae) highlights the ecological relevance of drought in aseasonal tropical rainforests.</title>
        <authorList>
            <person name="Ng K.K.S."/>
            <person name="Kobayashi M.J."/>
            <person name="Fawcett J.A."/>
            <person name="Hatakeyama M."/>
            <person name="Paape T."/>
            <person name="Ng C.H."/>
            <person name="Ang C.C."/>
            <person name="Tnah L.H."/>
            <person name="Lee C.T."/>
            <person name="Nishiyama T."/>
            <person name="Sese J."/>
            <person name="O'Brien M.J."/>
            <person name="Copetti D."/>
            <person name="Mohd Noor M.I."/>
            <person name="Ong R.C."/>
            <person name="Putra M."/>
            <person name="Sireger I.Z."/>
            <person name="Indrioko S."/>
            <person name="Kosugi Y."/>
            <person name="Izuno A."/>
            <person name="Isagi Y."/>
            <person name="Lee S.L."/>
            <person name="Shimizu K.K."/>
        </authorList>
    </citation>
    <scope>NUCLEOTIDE SEQUENCE [LARGE SCALE GENOMIC DNA]</scope>
    <source>
        <strain evidence="18">214</strain>
    </source>
</reference>
<evidence type="ECO:0000256" key="5">
    <source>
        <dbReference type="ARBA" id="ARBA00022679"/>
    </source>
</evidence>
<feature type="compositionally biased region" description="Polar residues" evidence="15">
    <location>
        <begin position="190"/>
        <end position="205"/>
    </location>
</feature>
<keyword evidence="6 16" id="KW-0812">Transmembrane</keyword>
<evidence type="ECO:0000256" key="14">
    <source>
        <dbReference type="PROSITE-ProRule" id="PRU00175"/>
    </source>
</evidence>
<dbReference type="PANTHER" id="PTHR46913">
    <property type="entry name" value="RING-H2 FINGER PROTEIN ATL16"/>
    <property type="match status" value="1"/>
</dbReference>
<evidence type="ECO:0000313" key="18">
    <source>
        <dbReference type="EMBL" id="GKV12306.1"/>
    </source>
</evidence>
<dbReference type="PANTHER" id="PTHR46913:SF23">
    <property type="entry name" value="E3 UBIQUITIN-PROTEIN LIGASE RHA4A-RELATED"/>
    <property type="match status" value="1"/>
</dbReference>
<keyword evidence="5" id="KW-0808">Transferase</keyword>
<comment type="pathway">
    <text evidence="3">Protein modification; protein ubiquitination.</text>
</comment>
<dbReference type="CDD" id="cd16461">
    <property type="entry name" value="RING-H2_EL5-like"/>
    <property type="match status" value="1"/>
</dbReference>
<gene>
    <name evidence="18" type="ORF">SLEP1_g23468</name>
</gene>
<evidence type="ECO:0000256" key="11">
    <source>
        <dbReference type="ARBA" id="ARBA00022989"/>
    </source>
</evidence>
<dbReference type="InterPro" id="IPR001841">
    <property type="entry name" value="Znf_RING"/>
</dbReference>
<comment type="catalytic activity">
    <reaction evidence="1">
        <text>S-ubiquitinyl-[E2 ubiquitin-conjugating enzyme]-L-cysteine + [acceptor protein]-L-lysine = [E2 ubiquitin-conjugating enzyme]-L-cysteine + N(6)-ubiquitinyl-[acceptor protein]-L-lysine.</text>
        <dbReference type="EC" id="2.3.2.27"/>
    </reaction>
</comment>
<organism evidence="18 19">
    <name type="scientific">Rubroshorea leprosula</name>
    <dbReference type="NCBI Taxonomy" id="152421"/>
    <lineage>
        <taxon>Eukaryota</taxon>
        <taxon>Viridiplantae</taxon>
        <taxon>Streptophyta</taxon>
        <taxon>Embryophyta</taxon>
        <taxon>Tracheophyta</taxon>
        <taxon>Spermatophyta</taxon>
        <taxon>Magnoliopsida</taxon>
        <taxon>eudicotyledons</taxon>
        <taxon>Gunneridae</taxon>
        <taxon>Pentapetalae</taxon>
        <taxon>rosids</taxon>
        <taxon>malvids</taxon>
        <taxon>Malvales</taxon>
        <taxon>Dipterocarpaceae</taxon>
        <taxon>Rubroshorea</taxon>
    </lineage>
</organism>
<evidence type="ECO:0000256" key="3">
    <source>
        <dbReference type="ARBA" id="ARBA00004906"/>
    </source>
</evidence>
<dbReference type="InterPro" id="IPR044600">
    <property type="entry name" value="ATL1/ATL16-like"/>
</dbReference>
<dbReference type="Pfam" id="PF13639">
    <property type="entry name" value="zf-RING_2"/>
    <property type="match status" value="1"/>
</dbReference>
<comment type="caution">
    <text evidence="18">The sequence shown here is derived from an EMBL/GenBank/DDBJ whole genome shotgun (WGS) entry which is preliminary data.</text>
</comment>
<evidence type="ECO:0000256" key="2">
    <source>
        <dbReference type="ARBA" id="ARBA00004167"/>
    </source>
</evidence>
<keyword evidence="8 14" id="KW-0863">Zinc-finger</keyword>
<feature type="transmembrane region" description="Helical" evidence="16">
    <location>
        <begin position="26"/>
        <end position="50"/>
    </location>
</feature>
<evidence type="ECO:0000256" key="7">
    <source>
        <dbReference type="ARBA" id="ARBA00022723"/>
    </source>
</evidence>
<evidence type="ECO:0000256" key="10">
    <source>
        <dbReference type="ARBA" id="ARBA00022833"/>
    </source>
</evidence>
<evidence type="ECO:0000256" key="8">
    <source>
        <dbReference type="ARBA" id="ARBA00022771"/>
    </source>
</evidence>
<evidence type="ECO:0000256" key="16">
    <source>
        <dbReference type="SAM" id="Phobius"/>
    </source>
</evidence>
<accession>A0AAV5JHP7</accession>
<dbReference type="GO" id="GO:0008270">
    <property type="term" value="F:zinc ion binding"/>
    <property type="evidence" value="ECO:0007669"/>
    <property type="project" value="UniProtKB-KW"/>
</dbReference>
<keyword evidence="11 16" id="KW-1133">Transmembrane helix</keyword>
<comment type="similarity">
    <text evidence="13">Belongs to the RING-type zinc finger family. ATL subfamily.</text>
</comment>
<dbReference type="GO" id="GO:0061630">
    <property type="term" value="F:ubiquitin protein ligase activity"/>
    <property type="evidence" value="ECO:0007669"/>
    <property type="project" value="UniProtKB-EC"/>
</dbReference>
<dbReference type="InterPro" id="IPR013083">
    <property type="entry name" value="Znf_RING/FYVE/PHD"/>
</dbReference>
<sequence>MSENDTEPADCCLSSTSSTVPPELKLYQAFVFSVPIFFTFILLFLFYMFYLRRQEVDWSSLLMRTSAELGLKKEVREMLPIIIYKESFSIKDTQCSVCLGDYLAEDKLQQIPACSHTFHMECIDHWLANHRTCPLCRLSVLASPKASSRLPDINAANGQDLSNPESSIQIRSQTEVVHPSEPTSGDVRIFQSNSKEIGRTSQCVNQGREFRDNETGEHDHGGGISEHGQESSDPENSGKSFVKPMSLTCEATQAIEQMEPKTGDVRILPNGEEEGRISPQDNQGREFRDTKKESNQRA</sequence>
<dbReference type="GO" id="GO:0016567">
    <property type="term" value="P:protein ubiquitination"/>
    <property type="evidence" value="ECO:0007669"/>
    <property type="project" value="InterPro"/>
</dbReference>
<dbReference type="FunFam" id="3.30.40.10:FF:000503">
    <property type="entry name" value="RING-H2 finger protein ATL7"/>
    <property type="match status" value="1"/>
</dbReference>
<feature type="compositionally biased region" description="Basic and acidic residues" evidence="15">
    <location>
        <begin position="208"/>
        <end position="221"/>
    </location>
</feature>
<feature type="domain" description="RING-type" evidence="17">
    <location>
        <begin position="95"/>
        <end position="137"/>
    </location>
</feature>
<keyword evidence="12 16" id="KW-0472">Membrane</keyword>
<protein>
    <recommendedName>
        <fullName evidence="4">RING-type E3 ubiquitin transferase</fullName>
        <ecNumber evidence="4">2.3.2.27</ecNumber>
    </recommendedName>
</protein>
<feature type="compositionally biased region" description="Basic and acidic residues" evidence="15">
    <location>
        <begin position="283"/>
        <end position="298"/>
    </location>
</feature>
<dbReference type="Gene3D" id="3.30.40.10">
    <property type="entry name" value="Zinc/RING finger domain, C3HC4 (zinc finger)"/>
    <property type="match status" value="1"/>
</dbReference>
<dbReference type="Proteomes" id="UP001054252">
    <property type="component" value="Unassembled WGS sequence"/>
</dbReference>
<feature type="compositionally biased region" description="Polar residues" evidence="15">
    <location>
        <begin position="156"/>
        <end position="175"/>
    </location>
</feature>
<evidence type="ECO:0000256" key="15">
    <source>
        <dbReference type="SAM" id="MobiDB-lite"/>
    </source>
</evidence>
<evidence type="ECO:0000259" key="17">
    <source>
        <dbReference type="PROSITE" id="PS50089"/>
    </source>
</evidence>
<evidence type="ECO:0000256" key="1">
    <source>
        <dbReference type="ARBA" id="ARBA00000900"/>
    </source>
</evidence>
<proteinExistence type="inferred from homology"/>
<dbReference type="AlphaFoldDB" id="A0AAV5JHP7"/>
<evidence type="ECO:0000256" key="6">
    <source>
        <dbReference type="ARBA" id="ARBA00022692"/>
    </source>
</evidence>
<name>A0AAV5JHP7_9ROSI</name>
<dbReference type="GO" id="GO:0016020">
    <property type="term" value="C:membrane"/>
    <property type="evidence" value="ECO:0007669"/>
    <property type="project" value="UniProtKB-SubCell"/>
</dbReference>
<dbReference type="SMART" id="SM00184">
    <property type="entry name" value="RING"/>
    <property type="match status" value="1"/>
</dbReference>
<keyword evidence="7" id="KW-0479">Metal-binding</keyword>
<dbReference type="SUPFAM" id="SSF57850">
    <property type="entry name" value="RING/U-box"/>
    <property type="match status" value="1"/>
</dbReference>
<comment type="subcellular location">
    <subcellularLocation>
        <location evidence="2">Membrane</location>
        <topology evidence="2">Single-pass membrane protein</topology>
    </subcellularLocation>
</comment>
<keyword evidence="19" id="KW-1185">Reference proteome</keyword>
<feature type="region of interest" description="Disordered" evidence="15">
    <location>
        <begin position="151"/>
        <end position="298"/>
    </location>
</feature>
<dbReference type="EMBL" id="BPVZ01000036">
    <property type="protein sequence ID" value="GKV12306.1"/>
    <property type="molecule type" value="Genomic_DNA"/>
</dbReference>
<evidence type="ECO:0000256" key="13">
    <source>
        <dbReference type="ARBA" id="ARBA00024209"/>
    </source>
</evidence>
<evidence type="ECO:0000256" key="9">
    <source>
        <dbReference type="ARBA" id="ARBA00022786"/>
    </source>
</evidence>
<keyword evidence="9" id="KW-0833">Ubl conjugation pathway</keyword>
<dbReference type="EC" id="2.3.2.27" evidence="4"/>
<keyword evidence="10" id="KW-0862">Zinc</keyword>